<dbReference type="AlphaFoldDB" id="A0A8S0RL43"/>
<dbReference type="SUPFAM" id="SSF56112">
    <property type="entry name" value="Protein kinase-like (PK-like)"/>
    <property type="match status" value="1"/>
</dbReference>
<dbReference type="PROSITE" id="PS00107">
    <property type="entry name" value="PROTEIN_KINASE_ATP"/>
    <property type="match status" value="1"/>
</dbReference>
<keyword evidence="6 17" id="KW-0732">Signal</keyword>
<evidence type="ECO:0000256" key="4">
    <source>
        <dbReference type="ARBA" id="ARBA00022679"/>
    </source>
</evidence>
<keyword evidence="19" id="KW-0675">Receptor</keyword>
<organism evidence="19 20">
    <name type="scientific">Olea europaea subsp. europaea</name>
    <dbReference type="NCBI Taxonomy" id="158383"/>
    <lineage>
        <taxon>Eukaryota</taxon>
        <taxon>Viridiplantae</taxon>
        <taxon>Streptophyta</taxon>
        <taxon>Embryophyta</taxon>
        <taxon>Tracheophyta</taxon>
        <taxon>Spermatophyta</taxon>
        <taxon>Magnoliopsida</taxon>
        <taxon>eudicotyledons</taxon>
        <taxon>Gunneridae</taxon>
        <taxon>Pentapetalae</taxon>
        <taxon>asterids</taxon>
        <taxon>lamiids</taxon>
        <taxon>Lamiales</taxon>
        <taxon>Oleaceae</taxon>
        <taxon>Oleeae</taxon>
        <taxon>Olea</taxon>
    </lineage>
</organism>
<dbReference type="Gene3D" id="1.10.510.10">
    <property type="entry name" value="Transferase(Phosphotransferase) domain 1"/>
    <property type="match status" value="1"/>
</dbReference>
<keyword evidence="10 16" id="KW-1133">Transmembrane helix</keyword>
<evidence type="ECO:0000256" key="12">
    <source>
        <dbReference type="ARBA" id="ARBA00023180"/>
    </source>
</evidence>
<keyword evidence="3" id="KW-0723">Serine/threonine-protein kinase</keyword>
<evidence type="ECO:0000256" key="10">
    <source>
        <dbReference type="ARBA" id="ARBA00022989"/>
    </source>
</evidence>
<reference evidence="19 20" key="1">
    <citation type="submission" date="2019-12" db="EMBL/GenBank/DDBJ databases">
        <authorList>
            <person name="Alioto T."/>
            <person name="Alioto T."/>
            <person name="Gomez Garrido J."/>
        </authorList>
    </citation>
    <scope>NUCLEOTIDE SEQUENCE [LARGE SCALE GENOMIC DNA]</scope>
</reference>
<evidence type="ECO:0000256" key="8">
    <source>
        <dbReference type="ARBA" id="ARBA00022777"/>
    </source>
</evidence>
<dbReference type="OrthoDB" id="657943at2759"/>
<dbReference type="PANTHER" id="PTHR27009">
    <property type="entry name" value="RUST RESISTANCE KINASE LR10-RELATED"/>
    <property type="match status" value="1"/>
</dbReference>
<comment type="subcellular location">
    <subcellularLocation>
        <location evidence="1">Membrane</location>
        <topology evidence="1">Single-pass type I membrane protein</topology>
    </subcellularLocation>
</comment>
<dbReference type="GO" id="GO:0004674">
    <property type="term" value="F:protein serine/threonine kinase activity"/>
    <property type="evidence" value="ECO:0007669"/>
    <property type="project" value="UniProtKB-KW"/>
</dbReference>
<dbReference type="Pfam" id="PF13947">
    <property type="entry name" value="GUB_WAK_bind"/>
    <property type="match status" value="1"/>
</dbReference>
<dbReference type="InterPro" id="IPR045874">
    <property type="entry name" value="LRK10/LRL21-25-like"/>
</dbReference>
<sequence length="637" mass="72261">MKYTVFLTSLDICIFCLILLSRKSSAADFQYEACVPSNCGNGPNITFPFYIEGMQESYCGYPGFHLNCGKHGYPTISLPENDYIVENISYPSRSFRVYNAAVLSNLKGRCLPQIRNTTLPIREFQYVNVTNLYLLSNCIEPLPKDLSLYKVDCQGENRDNLDLAIWDMDENLQNGLENCEKNVVAPVEVQGDEERIVVGEYEEILRRGFELNWNASDCSTCQRDGGRCGFNTATSSFRCFCPDGPHRRSCGIADSGRRKLKLILIAVVLVAPTVLFFIILFAFNKRKYMLYLKEKMQNDKDIDLFLKNNEILATIRYNYFDIKKMTNSFRDNLGEGGFARVYRGKLSDGRLVAVKILKESKGFGEEFINEVASISRTSHVNIVTLLGFCFEGSKRALIYEFMPNGSLEKFIFSRAECQLGWEQLFQIALGTAHGIEYLHQGCNTRILHFDIKPHNILLDKDFNPKISDFGLARLCPNRSSIVLMPGARGTIGYIAPEIVCRNFGNVSHKSDVYSYGMMILEMAGETKNIEVGIDHSSENYFPDWIYKNLEQSVKLDLNIIVNANEHLRIRKMLVVGLWCIHTDPTARPSMSRVIEMLEGNIESLQIPPKPNFFLQPREALNPSISEVALTLSEVHGV</sequence>
<accession>A0A8S0RL43</accession>
<evidence type="ECO:0000256" key="3">
    <source>
        <dbReference type="ARBA" id="ARBA00022527"/>
    </source>
</evidence>
<dbReference type="PROSITE" id="PS50011">
    <property type="entry name" value="PROTEIN_KINASE_DOM"/>
    <property type="match status" value="1"/>
</dbReference>
<keyword evidence="9 15" id="KW-0067">ATP-binding</keyword>
<dbReference type="PROSITE" id="PS00108">
    <property type="entry name" value="PROTEIN_KINASE_ST"/>
    <property type="match status" value="1"/>
</dbReference>
<dbReference type="EC" id="2.7.11.1" evidence="2"/>
<evidence type="ECO:0000256" key="1">
    <source>
        <dbReference type="ARBA" id="ARBA00004479"/>
    </source>
</evidence>
<dbReference type="InterPro" id="IPR032872">
    <property type="entry name" value="WAK_assoc_C"/>
</dbReference>
<name>A0A8S0RL43_OLEEU</name>
<dbReference type="EMBL" id="CACTIH010003644">
    <property type="protein sequence ID" value="CAA2980247.1"/>
    <property type="molecule type" value="Genomic_DNA"/>
</dbReference>
<comment type="catalytic activity">
    <reaction evidence="14">
        <text>L-seryl-[protein] + ATP = O-phospho-L-seryl-[protein] + ADP + H(+)</text>
        <dbReference type="Rhea" id="RHEA:17989"/>
        <dbReference type="Rhea" id="RHEA-COMP:9863"/>
        <dbReference type="Rhea" id="RHEA-COMP:11604"/>
        <dbReference type="ChEBI" id="CHEBI:15378"/>
        <dbReference type="ChEBI" id="CHEBI:29999"/>
        <dbReference type="ChEBI" id="CHEBI:30616"/>
        <dbReference type="ChEBI" id="CHEBI:83421"/>
        <dbReference type="ChEBI" id="CHEBI:456216"/>
        <dbReference type="EC" id="2.7.11.1"/>
    </reaction>
</comment>
<dbReference type="GO" id="GO:0016020">
    <property type="term" value="C:membrane"/>
    <property type="evidence" value="ECO:0007669"/>
    <property type="project" value="UniProtKB-SubCell"/>
</dbReference>
<dbReference type="Pfam" id="PF00069">
    <property type="entry name" value="Pkinase"/>
    <property type="match status" value="1"/>
</dbReference>
<evidence type="ECO:0000256" key="14">
    <source>
        <dbReference type="ARBA" id="ARBA00048679"/>
    </source>
</evidence>
<dbReference type="Gene3D" id="3.30.200.20">
    <property type="entry name" value="Phosphorylase Kinase, domain 1"/>
    <property type="match status" value="1"/>
</dbReference>
<evidence type="ECO:0000256" key="11">
    <source>
        <dbReference type="ARBA" id="ARBA00023136"/>
    </source>
</evidence>
<dbReference type="InterPro" id="IPR025287">
    <property type="entry name" value="WAK_GUB"/>
</dbReference>
<dbReference type="InterPro" id="IPR008271">
    <property type="entry name" value="Ser/Thr_kinase_AS"/>
</dbReference>
<feature type="chain" id="PRO_5035754833" description="non-specific serine/threonine protein kinase" evidence="17">
    <location>
        <begin position="27"/>
        <end position="637"/>
    </location>
</feature>
<dbReference type="Proteomes" id="UP000594638">
    <property type="component" value="Unassembled WGS sequence"/>
</dbReference>
<evidence type="ECO:0000256" key="9">
    <source>
        <dbReference type="ARBA" id="ARBA00022840"/>
    </source>
</evidence>
<keyword evidence="7 15" id="KW-0547">Nucleotide-binding</keyword>
<feature type="binding site" evidence="15">
    <location>
        <position position="355"/>
    </location>
    <ligand>
        <name>ATP</name>
        <dbReference type="ChEBI" id="CHEBI:30616"/>
    </ligand>
</feature>
<dbReference type="GO" id="GO:0005524">
    <property type="term" value="F:ATP binding"/>
    <property type="evidence" value="ECO:0007669"/>
    <property type="project" value="UniProtKB-UniRule"/>
</dbReference>
<gene>
    <name evidence="19" type="ORF">OLEA9_A092033</name>
</gene>
<dbReference type="InterPro" id="IPR011009">
    <property type="entry name" value="Kinase-like_dom_sf"/>
</dbReference>
<dbReference type="InterPro" id="IPR000719">
    <property type="entry name" value="Prot_kinase_dom"/>
</dbReference>
<keyword evidence="5 16" id="KW-0812">Transmembrane</keyword>
<keyword evidence="8 19" id="KW-0418">Kinase</keyword>
<comment type="caution">
    <text evidence="19">The sequence shown here is derived from an EMBL/GenBank/DDBJ whole genome shotgun (WGS) entry which is preliminary data.</text>
</comment>
<feature type="transmembrane region" description="Helical" evidence="16">
    <location>
        <begin position="262"/>
        <end position="283"/>
    </location>
</feature>
<dbReference type="Pfam" id="PF14380">
    <property type="entry name" value="WAK_assoc"/>
    <property type="match status" value="1"/>
</dbReference>
<evidence type="ECO:0000256" key="17">
    <source>
        <dbReference type="SAM" id="SignalP"/>
    </source>
</evidence>
<dbReference type="SMART" id="SM00220">
    <property type="entry name" value="S_TKc"/>
    <property type="match status" value="1"/>
</dbReference>
<dbReference type="Gramene" id="OE9A092033T1">
    <property type="protein sequence ID" value="OE9A092033C1"/>
    <property type="gene ID" value="OE9A092033"/>
</dbReference>
<evidence type="ECO:0000256" key="16">
    <source>
        <dbReference type="SAM" id="Phobius"/>
    </source>
</evidence>
<protein>
    <recommendedName>
        <fullName evidence="2">non-specific serine/threonine protein kinase</fullName>
        <ecNumber evidence="2">2.7.11.1</ecNumber>
    </recommendedName>
</protein>
<comment type="catalytic activity">
    <reaction evidence="13">
        <text>L-threonyl-[protein] + ATP = O-phospho-L-threonyl-[protein] + ADP + H(+)</text>
        <dbReference type="Rhea" id="RHEA:46608"/>
        <dbReference type="Rhea" id="RHEA-COMP:11060"/>
        <dbReference type="Rhea" id="RHEA-COMP:11605"/>
        <dbReference type="ChEBI" id="CHEBI:15378"/>
        <dbReference type="ChEBI" id="CHEBI:30013"/>
        <dbReference type="ChEBI" id="CHEBI:30616"/>
        <dbReference type="ChEBI" id="CHEBI:61977"/>
        <dbReference type="ChEBI" id="CHEBI:456216"/>
        <dbReference type="EC" id="2.7.11.1"/>
    </reaction>
</comment>
<feature type="signal peptide" evidence="17">
    <location>
        <begin position="1"/>
        <end position="26"/>
    </location>
</feature>
<evidence type="ECO:0000256" key="13">
    <source>
        <dbReference type="ARBA" id="ARBA00047899"/>
    </source>
</evidence>
<evidence type="ECO:0000256" key="2">
    <source>
        <dbReference type="ARBA" id="ARBA00012513"/>
    </source>
</evidence>
<feature type="domain" description="Protein kinase" evidence="18">
    <location>
        <begin position="327"/>
        <end position="614"/>
    </location>
</feature>
<evidence type="ECO:0000256" key="6">
    <source>
        <dbReference type="ARBA" id="ARBA00022729"/>
    </source>
</evidence>
<evidence type="ECO:0000313" key="19">
    <source>
        <dbReference type="EMBL" id="CAA2980247.1"/>
    </source>
</evidence>
<evidence type="ECO:0000256" key="5">
    <source>
        <dbReference type="ARBA" id="ARBA00022692"/>
    </source>
</evidence>
<keyword evidence="20" id="KW-1185">Reference proteome</keyword>
<keyword evidence="11 16" id="KW-0472">Membrane</keyword>
<evidence type="ECO:0000259" key="18">
    <source>
        <dbReference type="PROSITE" id="PS50011"/>
    </source>
</evidence>
<dbReference type="GO" id="GO:0030247">
    <property type="term" value="F:polysaccharide binding"/>
    <property type="evidence" value="ECO:0007669"/>
    <property type="project" value="InterPro"/>
</dbReference>
<evidence type="ECO:0000256" key="7">
    <source>
        <dbReference type="ARBA" id="ARBA00022741"/>
    </source>
</evidence>
<dbReference type="FunFam" id="1.10.510.10:FF:000590">
    <property type="entry name" value="PR5-like receptor kinase"/>
    <property type="match status" value="1"/>
</dbReference>
<dbReference type="FunFam" id="3.30.200.20:FF:000178">
    <property type="entry name" value="serine/threonine-protein kinase PBS1-like"/>
    <property type="match status" value="1"/>
</dbReference>
<keyword evidence="12" id="KW-0325">Glycoprotein</keyword>
<proteinExistence type="predicted"/>
<evidence type="ECO:0000313" key="20">
    <source>
        <dbReference type="Proteomes" id="UP000594638"/>
    </source>
</evidence>
<evidence type="ECO:0000256" key="15">
    <source>
        <dbReference type="PROSITE-ProRule" id="PRU10141"/>
    </source>
</evidence>
<keyword evidence="4" id="KW-0808">Transferase</keyword>
<dbReference type="InterPro" id="IPR017441">
    <property type="entry name" value="Protein_kinase_ATP_BS"/>
</dbReference>